<feature type="binding site" evidence="3">
    <location>
        <position position="145"/>
    </location>
    <ligand>
        <name>dCTP</name>
        <dbReference type="ChEBI" id="CHEBI:61481"/>
    </ligand>
</feature>
<dbReference type="GO" id="GO:0006229">
    <property type="term" value="P:dUTP biosynthetic process"/>
    <property type="evidence" value="ECO:0007669"/>
    <property type="project" value="InterPro"/>
</dbReference>
<sequence>MILSGKTISEKLKAGEVVVDPMTEEQVQPASIDLRLGAHFLVIDDHLSTKLSLTSEAAYREIDVGERGSIVIPPQSFLLATTKEYIEIPTSLTAFVEGRSSIGRLGLFIQNAGWVDPGFKGRITLELYNANRLPIELDINRRICQLVLAEVDRNAEPYEGKYLNQSHATASRVQLDYENQKRIESSETKRRSRK</sequence>
<evidence type="ECO:0000313" key="5">
    <source>
        <dbReference type="Proteomes" id="UP000094463"/>
    </source>
</evidence>
<evidence type="ECO:0000256" key="2">
    <source>
        <dbReference type="ARBA" id="ARBA00023080"/>
    </source>
</evidence>
<dbReference type="InterPro" id="IPR011962">
    <property type="entry name" value="dCTP_deaminase"/>
</dbReference>
<dbReference type="SUPFAM" id="SSF51283">
    <property type="entry name" value="dUTPase-like"/>
    <property type="match status" value="1"/>
</dbReference>
<dbReference type="Pfam" id="PF22769">
    <property type="entry name" value="DCD"/>
    <property type="match status" value="1"/>
</dbReference>
<dbReference type="OrthoDB" id="9780202at2"/>
<dbReference type="EC" id="3.5.4.30" evidence="3"/>
<comment type="pathway">
    <text evidence="3">Pyrimidine metabolism; dUMP biosynthesis; dUMP from dCTP: step 1/1.</text>
</comment>
<evidence type="ECO:0000256" key="1">
    <source>
        <dbReference type="ARBA" id="ARBA00022801"/>
    </source>
</evidence>
<comment type="similarity">
    <text evidence="3">Belongs to the dCTP deaminase family.</text>
</comment>
<feature type="binding site" evidence="3">
    <location>
        <position position="161"/>
    </location>
    <ligand>
        <name>dCTP</name>
        <dbReference type="ChEBI" id="CHEBI:61481"/>
    </ligand>
</feature>
<proteinExistence type="inferred from homology"/>
<keyword evidence="1 3" id="KW-0378">Hydrolase</keyword>
<feature type="binding site" evidence="3">
    <location>
        <position position="165"/>
    </location>
    <ligand>
        <name>dCTP</name>
        <dbReference type="ChEBI" id="CHEBI:61481"/>
    </ligand>
</feature>
<dbReference type="EMBL" id="CP012502">
    <property type="protein sequence ID" value="AOM81889.1"/>
    <property type="molecule type" value="Genomic_DNA"/>
</dbReference>
<feature type="binding site" evidence="3">
    <location>
        <begin position="124"/>
        <end position="126"/>
    </location>
    <ligand>
        <name>dCTP</name>
        <dbReference type="ChEBI" id="CHEBI:61481"/>
    </ligand>
</feature>
<reference evidence="4 5" key="1">
    <citation type="submission" date="2015-08" db="EMBL/GenBank/DDBJ databases">
        <title>The complete genome sequence of Bacillus beveridgei MLTeJB.</title>
        <authorList>
            <person name="Hanson T.E."/>
            <person name="Mesa C."/>
            <person name="Basesman S.M."/>
            <person name="Oremland R.S."/>
        </authorList>
    </citation>
    <scope>NUCLEOTIDE SEQUENCE [LARGE SCALE GENOMIC DNA]</scope>
    <source>
        <strain evidence="4 5">MLTeJB</strain>
    </source>
</reference>
<feature type="binding site" evidence="3">
    <location>
        <begin position="99"/>
        <end position="104"/>
    </location>
    <ligand>
        <name>dCTP</name>
        <dbReference type="ChEBI" id="CHEBI:61481"/>
    </ligand>
</feature>
<dbReference type="UniPathway" id="UPA00610">
    <property type="reaction ID" value="UER00667"/>
</dbReference>
<dbReference type="PATRIC" id="fig|632773.3.peg.535"/>
<dbReference type="NCBIfam" id="TIGR02274">
    <property type="entry name" value="dCTP_deam"/>
    <property type="match status" value="1"/>
</dbReference>
<comment type="subunit">
    <text evidence="3">Homotrimer.</text>
</comment>
<feature type="active site" description="Proton donor/acceptor" evidence="3">
    <location>
        <position position="126"/>
    </location>
</feature>
<gene>
    <name evidence="3 4" type="primary">dcd</name>
    <name evidence="4" type="ORF">BBEV_0496</name>
</gene>
<dbReference type="InterPro" id="IPR033704">
    <property type="entry name" value="dUTPase_trimeric"/>
</dbReference>
<keyword evidence="3" id="KW-0547">Nucleotide-binding</keyword>
<dbReference type="RefSeq" id="WP_069364017.1">
    <property type="nucleotide sequence ID" value="NZ_CP012502.1"/>
</dbReference>
<dbReference type="GO" id="GO:0006226">
    <property type="term" value="P:dUMP biosynthetic process"/>
    <property type="evidence" value="ECO:0007669"/>
    <property type="project" value="UniProtKB-UniRule"/>
</dbReference>
<dbReference type="GO" id="GO:0008829">
    <property type="term" value="F:dCTP deaminase activity"/>
    <property type="evidence" value="ECO:0007669"/>
    <property type="project" value="InterPro"/>
</dbReference>
<comment type="function">
    <text evidence="3">Bifunctional enzyme that catalyzes both the deamination of dCTP to dUTP and the hydrolysis of dUTP to dUMP without releasing the toxic dUTP intermediate.</text>
</comment>
<dbReference type="GO" id="GO:0033973">
    <property type="term" value="F:dCTP deaminase (dUMP-forming) activity"/>
    <property type="evidence" value="ECO:0007669"/>
    <property type="project" value="UniProtKB-UniRule"/>
</dbReference>
<dbReference type="Gene3D" id="2.70.40.10">
    <property type="match status" value="1"/>
</dbReference>
<dbReference type="CDD" id="cd07557">
    <property type="entry name" value="trimeric_dUTPase"/>
    <property type="match status" value="1"/>
</dbReference>
<feature type="binding site" evidence="3">
    <location>
        <position position="158"/>
    </location>
    <ligand>
        <name>dCTP</name>
        <dbReference type="ChEBI" id="CHEBI:61481"/>
    </ligand>
</feature>
<dbReference type="AlphaFoldDB" id="A0A1D7QSC7"/>
<accession>A0A1D7QSC7</accession>
<dbReference type="STRING" id="632773.BBEV_0496"/>
<comment type="catalytic activity">
    <reaction evidence="3">
        <text>dCTP + 2 H2O = dUMP + NH4(+) + diphosphate</text>
        <dbReference type="Rhea" id="RHEA:19205"/>
        <dbReference type="ChEBI" id="CHEBI:15377"/>
        <dbReference type="ChEBI" id="CHEBI:28938"/>
        <dbReference type="ChEBI" id="CHEBI:33019"/>
        <dbReference type="ChEBI" id="CHEBI:61481"/>
        <dbReference type="ChEBI" id="CHEBI:246422"/>
        <dbReference type="EC" id="3.5.4.30"/>
    </reaction>
</comment>
<dbReference type="KEGG" id="bbev:BBEV_0496"/>
<organism evidence="4 5">
    <name type="scientific">Salisediminibacterium beveridgei</name>
    <dbReference type="NCBI Taxonomy" id="632773"/>
    <lineage>
        <taxon>Bacteria</taxon>
        <taxon>Bacillati</taxon>
        <taxon>Bacillota</taxon>
        <taxon>Bacilli</taxon>
        <taxon>Bacillales</taxon>
        <taxon>Bacillaceae</taxon>
        <taxon>Salisediminibacterium</taxon>
    </lineage>
</organism>
<protein>
    <recommendedName>
        <fullName evidence="3">dCTP deaminase, dUMP-forming</fullName>
        <ecNumber evidence="3">3.5.4.30</ecNumber>
    </recommendedName>
    <alternativeName>
        <fullName evidence="3">Bifunctional dCTP deaminase:dUTPase</fullName>
    </alternativeName>
    <alternativeName>
        <fullName evidence="3">DCD-DUT</fullName>
    </alternativeName>
</protein>
<dbReference type="PANTHER" id="PTHR42680">
    <property type="entry name" value="DCTP DEAMINASE"/>
    <property type="match status" value="1"/>
</dbReference>
<feature type="site" description="Important for bifunctional activity" evidence="3">
    <location>
        <begin position="113"/>
        <end position="114"/>
    </location>
</feature>
<dbReference type="Proteomes" id="UP000094463">
    <property type="component" value="Chromosome"/>
</dbReference>
<feature type="binding site" evidence="3">
    <location>
        <position position="116"/>
    </location>
    <ligand>
        <name>dCTP</name>
        <dbReference type="ChEBI" id="CHEBI:61481"/>
    </ligand>
</feature>
<dbReference type="GO" id="GO:0000166">
    <property type="term" value="F:nucleotide binding"/>
    <property type="evidence" value="ECO:0007669"/>
    <property type="project" value="UniProtKB-KW"/>
</dbReference>
<keyword evidence="2 3" id="KW-0546">Nucleotide metabolism</keyword>
<dbReference type="HAMAP" id="MF_00146">
    <property type="entry name" value="dCTP_deaminase"/>
    <property type="match status" value="1"/>
</dbReference>
<evidence type="ECO:0000313" key="4">
    <source>
        <dbReference type="EMBL" id="AOM81889.1"/>
    </source>
</evidence>
<name>A0A1D7QSC7_9BACI</name>
<evidence type="ECO:0000256" key="3">
    <source>
        <dbReference type="HAMAP-Rule" id="MF_00146"/>
    </source>
</evidence>
<keyword evidence="5" id="KW-1185">Reference proteome</keyword>
<dbReference type="InterPro" id="IPR036157">
    <property type="entry name" value="dUTPase-like_sf"/>
</dbReference>
<dbReference type="PANTHER" id="PTHR42680:SF3">
    <property type="entry name" value="DCTP DEAMINASE"/>
    <property type="match status" value="1"/>
</dbReference>